<dbReference type="EMBL" id="JZDQ02000026">
    <property type="protein sequence ID" value="OIJ25332.1"/>
    <property type="molecule type" value="Genomic_DNA"/>
</dbReference>
<accession>A0A1J4N168</accession>
<evidence type="ECO:0000256" key="1">
    <source>
        <dbReference type="SAM" id="MobiDB-lite"/>
    </source>
</evidence>
<proteinExistence type="predicted"/>
<keyword evidence="4" id="KW-1185">Reference proteome</keyword>
<evidence type="ECO:0000313" key="4">
    <source>
        <dbReference type="Proteomes" id="UP000033772"/>
    </source>
</evidence>
<feature type="region of interest" description="Disordered" evidence="1">
    <location>
        <begin position="398"/>
        <end position="419"/>
    </location>
</feature>
<evidence type="ECO:0000256" key="2">
    <source>
        <dbReference type="SAM" id="Phobius"/>
    </source>
</evidence>
<feature type="transmembrane region" description="Helical" evidence="2">
    <location>
        <begin position="291"/>
        <end position="312"/>
    </location>
</feature>
<feature type="transmembrane region" description="Helical" evidence="2">
    <location>
        <begin position="207"/>
        <end position="229"/>
    </location>
</feature>
<dbReference type="AlphaFoldDB" id="A0A1J4N168"/>
<reference evidence="3" key="1">
    <citation type="submission" date="2016-10" db="EMBL/GenBank/DDBJ databases">
        <title>Draft Genome Sequence of Nocardioides luteus Strain BAFB, an Alkane-Degrading Bacterium Isolated from JP-7 Polluted Soil.</title>
        <authorList>
            <person name="Brown L."/>
            <person name="Ruiz O.N."/>
            <person name="Gunasekera T."/>
        </authorList>
    </citation>
    <scope>NUCLEOTIDE SEQUENCE [LARGE SCALE GENOMIC DNA]</scope>
    <source>
        <strain evidence="3">BAFB</strain>
    </source>
</reference>
<feature type="region of interest" description="Disordered" evidence="1">
    <location>
        <begin position="566"/>
        <end position="597"/>
    </location>
</feature>
<feature type="transmembrane region" description="Helical" evidence="2">
    <location>
        <begin position="167"/>
        <end position="186"/>
    </location>
</feature>
<protein>
    <submittedName>
        <fullName evidence="3">Uncharacterized protein</fullName>
    </submittedName>
</protein>
<organism evidence="3 4">
    <name type="scientific">Nocardioides luteus</name>
    <dbReference type="NCBI Taxonomy" id="1844"/>
    <lineage>
        <taxon>Bacteria</taxon>
        <taxon>Bacillati</taxon>
        <taxon>Actinomycetota</taxon>
        <taxon>Actinomycetes</taxon>
        <taxon>Propionibacteriales</taxon>
        <taxon>Nocardioidaceae</taxon>
        <taxon>Nocardioides</taxon>
    </lineage>
</organism>
<comment type="caution">
    <text evidence="3">The sequence shown here is derived from an EMBL/GenBank/DDBJ whole genome shotgun (WGS) entry which is preliminary data.</text>
</comment>
<feature type="transmembrane region" description="Helical" evidence="2">
    <location>
        <begin position="85"/>
        <end position="105"/>
    </location>
</feature>
<name>A0A1J4N168_9ACTN</name>
<keyword evidence="2" id="KW-0812">Transmembrane</keyword>
<keyword evidence="2" id="KW-0472">Membrane</keyword>
<feature type="transmembrane region" description="Helical" evidence="2">
    <location>
        <begin position="249"/>
        <end position="270"/>
    </location>
</feature>
<feature type="transmembrane region" description="Helical" evidence="2">
    <location>
        <begin position="42"/>
        <end position="73"/>
    </location>
</feature>
<sequence>MEQADDEVAGPLSIYVVTAAGLLGAGHAVAGREIDGVGDLALAVLVTLAGVFVGLLLGVLVGVGLVAIDIVAVAPGITWWRGRRFGRVVALVVLLWTPIITALLWWWPDRFLPAGLVAGFGSWAVFLAHRRFGESEHRVVRAIPHLGGVAVVTLVGEQVFFGNLLSTTYVAPVLFGVAGWLSWCGWRAMRTDRRLAVRAAADIVWSVQLGLLLTLVLVWLATVLTLSPTQVTAIRAVLERTQTLTGVHWAYWLTAYVALAVSSFLVLRWPQRFGETRLLPMSGVLGIGKRTLAGINIALMVSLVFTITAVPVSEGVWKRQVEERYALETRHVRHAAGEEAAYQQIHQYVTANRRAADKLAPVVEAVHEAAPTEPGEPVSESALGIARQLGRFQAATLDLEDPDDPAPENDTDLPGDPDVSEAFDELAEVQQATTQQEARAGRFADAAAAALAGALDIPDLGRSEVVHILRAYVGGLVEDGPVRDLFYRWARDGGTAPPAVGRLVSVDLPALYAAGYELTRRAAVRAGVDVWAFTATYGLGLTMPGESPEMAEIVILARQNHHLSHSSSPCPGCVHPHEGGGTRTGEGGRPSGGGRRG</sequence>
<dbReference type="STRING" id="1844.UG56_018130"/>
<feature type="transmembrane region" description="Helical" evidence="2">
    <location>
        <begin position="140"/>
        <end position="161"/>
    </location>
</feature>
<feature type="compositionally biased region" description="Gly residues" evidence="1">
    <location>
        <begin position="581"/>
        <end position="597"/>
    </location>
</feature>
<feature type="transmembrane region" description="Helical" evidence="2">
    <location>
        <begin position="12"/>
        <end position="30"/>
    </location>
</feature>
<dbReference type="Proteomes" id="UP000033772">
    <property type="component" value="Unassembled WGS sequence"/>
</dbReference>
<gene>
    <name evidence="3" type="ORF">UG56_018130</name>
</gene>
<evidence type="ECO:0000313" key="3">
    <source>
        <dbReference type="EMBL" id="OIJ25332.1"/>
    </source>
</evidence>
<keyword evidence="2" id="KW-1133">Transmembrane helix</keyword>
<feature type="transmembrane region" description="Helical" evidence="2">
    <location>
        <begin position="111"/>
        <end position="128"/>
    </location>
</feature>